<sequence length="126" mass="12995">MPSWLNPGHSADVHVTWPFPVTTELGASLKAPLPFPPARAGVQSLSPGHGTSVLSVAPLPAASCPWPLSPAASCPWPLSPLPPVRGPSPRCLLSVAPLPAASCPWPLSPCCSLEVQRPASPVPLRP</sequence>
<name>A0A7J7XZP6_MYOMY</name>
<organism evidence="1 2">
    <name type="scientific">Myotis myotis</name>
    <name type="common">Greater mouse-eared bat</name>
    <name type="synonym">Vespertilio myotis</name>
    <dbReference type="NCBI Taxonomy" id="51298"/>
    <lineage>
        <taxon>Eukaryota</taxon>
        <taxon>Metazoa</taxon>
        <taxon>Chordata</taxon>
        <taxon>Craniata</taxon>
        <taxon>Vertebrata</taxon>
        <taxon>Euteleostomi</taxon>
        <taxon>Mammalia</taxon>
        <taxon>Eutheria</taxon>
        <taxon>Laurasiatheria</taxon>
        <taxon>Chiroptera</taxon>
        <taxon>Yangochiroptera</taxon>
        <taxon>Vespertilionidae</taxon>
        <taxon>Myotis</taxon>
    </lineage>
</organism>
<dbReference type="AlphaFoldDB" id="A0A7J7XZP6"/>
<gene>
    <name evidence="1" type="ORF">mMyoMyo1_011310</name>
</gene>
<comment type="caution">
    <text evidence="1">The sequence shown here is derived from an EMBL/GenBank/DDBJ whole genome shotgun (WGS) entry which is preliminary data.</text>
</comment>
<keyword evidence="2" id="KW-1185">Reference proteome</keyword>
<evidence type="ECO:0000313" key="2">
    <source>
        <dbReference type="Proteomes" id="UP000527355"/>
    </source>
</evidence>
<accession>A0A7J7XZP6</accession>
<proteinExistence type="predicted"/>
<dbReference type="Proteomes" id="UP000527355">
    <property type="component" value="Unassembled WGS sequence"/>
</dbReference>
<evidence type="ECO:0000313" key="1">
    <source>
        <dbReference type="EMBL" id="KAF6355109.1"/>
    </source>
</evidence>
<dbReference type="EMBL" id="JABWUV010000005">
    <property type="protein sequence ID" value="KAF6355109.1"/>
    <property type="molecule type" value="Genomic_DNA"/>
</dbReference>
<protein>
    <submittedName>
        <fullName evidence="1">Uncharacterized protein</fullName>
    </submittedName>
</protein>
<reference evidence="1 2" key="1">
    <citation type="journal article" date="2020" name="Nature">
        <title>Six reference-quality genomes reveal evolution of bat adaptations.</title>
        <authorList>
            <person name="Jebb D."/>
            <person name="Huang Z."/>
            <person name="Pippel M."/>
            <person name="Hughes G.M."/>
            <person name="Lavrichenko K."/>
            <person name="Devanna P."/>
            <person name="Winkler S."/>
            <person name="Jermiin L.S."/>
            <person name="Skirmuntt E.C."/>
            <person name="Katzourakis A."/>
            <person name="Burkitt-Gray L."/>
            <person name="Ray D.A."/>
            <person name="Sullivan K.A.M."/>
            <person name="Roscito J.G."/>
            <person name="Kirilenko B.M."/>
            <person name="Davalos L.M."/>
            <person name="Corthals A.P."/>
            <person name="Power M.L."/>
            <person name="Jones G."/>
            <person name="Ransome R.D."/>
            <person name="Dechmann D.K.N."/>
            <person name="Locatelli A.G."/>
            <person name="Puechmaille S.J."/>
            <person name="Fedrigo O."/>
            <person name="Jarvis E.D."/>
            <person name="Hiller M."/>
            <person name="Vernes S.C."/>
            <person name="Myers E.W."/>
            <person name="Teeling E.C."/>
        </authorList>
    </citation>
    <scope>NUCLEOTIDE SEQUENCE [LARGE SCALE GENOMIC DNA]</scope>
    <source>
        <strain evidence="1">MMyoMyo1</strain>
        <tissue evidence="1">Flight muscle</tissue>
    </source>
</reference>